<dbReference type="InterPro" id="IPR013767">
    <property type="entry name" value="PAS_fold"/>
</dbReference>
<organism evidence="10 11">
    <name type="scientific">Sphingomonas kyeonggiensis</name>
    <dbReference type="NCBI Taxonomy" id="1268553"/>
    <lineage>
        <taxon>Bacteria</taxon>
        <taxon>Pseudomonadati</taxon>
        <taxon>Pseudomonadota</taxon>
        <taxon>Alphaproteobacteria</taxon>
        <taxon>Sphingomonadales</taxon>
        <taxon>Sphingomonadaceae</taxon>
        <taxon>Sphingomonas</taxon>
    </lineage>
</organism>
<comment type="caution">
    <text evidence="10">The sequence shown here is derived from an EMBL/GenBank/DDBJ whole genome shotgun (WGS) entry which is preliminary data.</text>
</comment>
<reference evidence="10 11" key="1">
    <citation type="submission" date="2020-08" db="EMBL/GenBank/DDBJ databases">
        <title>Genomic Encyclopedia of Type Strains, Phase IV (KMG-IV): sequencing the most valuable type-strain genomes for metagenomic binning, comparative biology and taxonomic classification.</title>
        <authorList>
            <person name="Goeker M."/>
        </authorList>
    </citation>
    <scope>NUCLEOTIDE SEQUENCE [LARGE SCALE GENOMIC DNA]</scope>
    <source>
        <strain evidence="10 11">DSM 101806</strain>
    </source>
</reference>
<feature type="domain" description="PAS" evidence="8">
    <location>
        <begin position="279"/>
        <end position="323"/>
    </location>
</feature>
<proteinExistence type="predicted"/>
<evidence type="ECO:0000259" key="8">
    <source>
        <dbReference type="PROSITE" id="PS50112"/>
    </source>
</evidence>
<evidence type="ECO:0000256" key="4">
    <source>
        <dbReference type="ARBA" id="ARBA00022679"/>
    </source>
</evidence>
<dbReference type="InterPro" id="IPR003661">
    <property type="entry name" value="HisK_dim/P_dom"/>
</dbReference>
<feature type="transmembrane region" description="Helical" evidence="6">
    <location>
        <begin position="148"/>
        <end position="166"/>
    </location>
</feature>
<protein>
    <recommendedName>
        <fullName evidence="2">histidine kinase</fullName>
        <ecNumber evidence="2">2.7.13.3</ecNumber>
    </recommendedName>
</protein>
<dbReference type="InterPro" id="IPR005467">
    <property type="entry name" value="His_kinase_dom"/>
</dbReference>
<dbReference type="SMART" id="SM00388">
    <property type="entry name" value="HisKA"/>
    <property type="match status" value="1"/>
</dbReference>
<dbReference type="InterPro" id="IPR003594">
    <property type="entry name" value="HATPase_dom"/>
</dbReference>
<feature type="domain" description="PAS" evidence="8">
    <location>
        <begin position="398"/>
        <end position="469"/>
    </location>
</feature>
<evidence type="ECO:0000259" key="9">
    <source>
        <dbReference type="PROSITE" id="PS50113"/>
    </source>
</evidence>
<dbReference type="EC" id="2.7.13.3" evidence="2"/>
<feature type="domain" description="PAC" evidence="9">
    <location>
        <begin position="473"/>
        <end position="525"/>
    </location>
</feature>
<keyword evidence="6" id="KW-1133">Transmembrane helix</keyword>
<dbReference type="InterPro" id="IPR013655">
    <property type="entry name" value="PAS_fold_3"/>
</dbReference>
<dbReference type="InterPro" id="IPR004358">
    <property type="entry name" value="Sig_transdc_His_kin-like_C"/>
</dbReference>
<feature type="transmembrane region" description="Helical" evidence="6">
    <location>
        <begin position="217"/>
        <end position="240"/>
    </location>
</feature>
<feature type="transmembrane region" description="Helical" evidence="6">
    <location>
        <begin position="186"/>
        <end position="205"/>
    </location>
</feature>
<dbReference type="PRINTS" id="PR00344">
    <property type="entry name" value="BCTRLSENSOR"/>
</dbReference>
<keyword evidence="4 10" id="KW-0808">Transferase</keyword>
<dbReference type="InterPro" id="IPR035965">
    <property type="entry name" value="PAS-like_dom_sf"/>
</dbReference>
<dbReference type="AlphaFoldDB" id="A0A7W6NW96"/>
<dbReference type="InterPro" id="IPR000014">
    <property type="entry name" value="PAS"/>
</dbReference>
<dbReference type="SMART" id="SM00086">
    <property type="entry name" value="PAC"/>
    <property type="match status" value="3"/>
</dbReference>
<dbReference type="SMART" id="SM00387">
    <property type="entry name" value="HATPase_c"/>
    <property type="match status" value="1"/>
</dbReference>
<keyword evidence="6" id="KW-0812">Transmembrane</keyword>
<keyword evidence="11" id="KW-1185">Reference proteome</keyword>
<dbReference type="PROSITE" id="PS50113">
    <property type="entry name" value="PAC"/>
    <property type="match status" value="1"/>
</dbReference>
<evidence type="ECO:0000313" key="10">
    <source>
        <dbReference type="EMBL" id="MBB4098914.1"/>
    </source>
</evidence>
<dbReference type="Pfam" id="PF02518">
    <property type="entry name" value="HATPase_c"/>
    <property type="match status" value="1"/>
</dbReference>
<feature type="transmembrane region" description="Helical" evidence="6">
    <location>
        <begin position="45"/>
        <end position="65"/>
    </location>
</feature>
<dbReference type="Pfam" id="PF00512">
    <property type="entry name" value="HisKA"/>
    <property type="match status" value="1"/>
</dbReference>
<dbReference type="GO" id="GO:0000155">
    <property type="term" value="F:phosphorelay sensor kinase activity"/>
    <property type="evidence" value="ECO:0007669"/>
    <property type="project" value="InterPro"/>
</dbReference>
<dbReference type="PANTHER" id="PTHR43304">
    <property type="entry name" value="PHYTOCHROME-LIKE PROTEIN CPH1"/>
    <property type="match status" value="1"/>
</dbReference>
<dbReference type="PANTHER" id="PTHR43304:SF1">
    <property type="entry name" value="PAC DOMAIN-CONTAINING PROTEIN"/>
    <property type="match status" value="1"/>
</dbReference>
<gene>
    <name evidence="10" type="ORF">GGR46_002478</name>
</gene>
<feature type="domain" description="Histidine kinase" evidence="7">
    <location>
        <begin position="678"/>
        <end position="895"/>
    </location>
</feature>
<keyword evidence="3" id="KW-0597">Phosphoprotein</keyword>
<dbReference type="InterPro" id="IPR000700">
    <property type="entry name" value="PAS-assoc_C"/>
</dbReference>
<keyword evidence="6" id="KW-0472">Membrane</keyword>
<dbReference type="InterPro" id="IPR036097">
    <property type="entry name" value="HisK_dim/P_sf"/>
</dbReference>
<dbReference type="Gene3D" id="3.30.565.10">
    <property type="entry name" value="Histidine kinase-like ATPase, C-terminal domain"/>
    <property type="match status" value="1"/>
</dbReference>
<dbReference type="CDD" id="cd00082">
    <property type="entry name" value="HisKA"/>
    <property type="match status" value="1"/>
</dbReference>
<dbReference type="SUPFAM" id="SSF55874">
    <property type="entry name" value="ATPase domain of HSP90 chaperone/DNA topoisomerase II/histidine kinase"/>
    <property type="match status" value="1"/>
</dbReference>
<evidence type="ECO:0000259" key="7">
    <source>
        <dbReference type="PROSITE" id="PS50109"/>
    </source>
</evidence>
<evidence type="ECO:0000256" key="1">
    <source>
        <dbReference type="ARBA" id="ARBA00000085"/>
    </source>
</evidence>
<dbReference type="PROSITE" id="PS50109">
    <property type="entry name" value="HIS_KIN"/>
    <property type="match status" value="1"/>
</dbReference>
<keyword evidence="5 10" id="KW-0418">Kinase</keyword>
<sequence length="899" mass="98404">MTAPGNRRVAIGLASFGLACSLTSFAGWIFAIPDLRGFGFNDFPIWPWTAIGYAGLSLGFLASFLDRRRVAMHLLAIPLLIAFVSLFERWTEIDLGVDRLLFPNQVVDFAFPTPGRVGINPAAVFLVLGLAGLGQCVRDLVAKEMRSLVAMIALGLAAAAAIIILFSHPGSSPSVPLLTTSLPAAMISISLALSAIAWNSGFTWMRELARDPGNRRVLQILLPAALILPVLPAALELVLARRMVFAAAPGQLLAMLGNVLIVGTIAYWAVTRVAREQSVQVELSEAIDVTTMALTAPDGRIVHWSEGAAQLFGWSAEEACGQNKYQLLRSRCESAETSLPRRPQGEAQELVELTRDGREIAILERVHRVEIVGREPVIIHKMTDISDRAHTVAELRESEERLAIATATHEVGVFEWDVASGKLSWAPGAEERLGLVPGSVTTFNGWRDQIEPEDAEAVIETIELAVADRAPRFSFRYRFKERNGTVRAVEGSSRAFYDTEGNLTRTIGAMLDVTEREERESALRRREAQLRSIIETVPEAMLGVDEEGTIRVFSTAAEELWGYRAHEVLGHNFSMLTPYPRDDAGEEGGAESRLSAFLKEGKPLDPGQTIAAAGLHRGGHRFPMEVRAGVAQIDGHLLYTLFARDLTNQFEAEERLSELNAELAHVGRQSAMSELAADMAHELNQPLAATSNFLAAARMLLDKGEDFERIAELLRMANEQTLRAGEIIRRLRSFTMRGDVDLRVTPLAPTIRDAADLVLIGTSQFNIRLTYDLDPDVPCVFADRVQVQQVVVNLLRNSIDVLRKQDASDRRITVSSRKSSEDMIAIEIADSGPGIPEPMLDQLFSRFTTTKKEGAGMGIGLSISKRIIEAHGGTLSAENRPEGGAVFRFTLPTTEQGGE</sequence>
<feature type="transmembrane region" description="Helical" evidence="6">
    <location>
        <begin position="70"/>
        <end position="87"/>
    </location>
</feature>
<dbReference type="Gene3D" id="1.10.287.130">
    <property type="match status" value="1"/>
</dbReference>
<dbReference type="PROSITE" id="PS51257">
    <property type="entry name" value="PROKAR_LIPOPROTEIN"/>
    <property type="match status" value="1"/>
</dbReference>
<dbReference type="Pfam" id="PF08447">
    <property type="entry name" value="PAS_3"/>
    <property type="match status" value="1"/>
</dbReference>
<evidence type="ECO:0000256" key="6">
    <source>
        <dbReference type="SAM" id="Phobius"/>
    </source>
</evidence>
<evidence type="ECO:0000256" key="3">
    <source>
        <dbReference type="ARBA" id="ARBA00022553"/>
    </source>
</evidence>
<dbReference type="Pfam" id="PF00989">
    <property type="entry name" value="PAS"/>
    <property type="match status" value="2"/>
</dbReference>
<feature type="transmembrane region" description="Helical" evidence="6">
    <location>
        <begin position="12"/>
        <end position="33"/>
    </location>
</feature>
<dbReference type="EMBL" id="JACIEH010000002">
    <property type="protein sequence ID" value="MBB4098914.1"/>
    <property type="molecule type" value="Genomic_DNA"/>
</dbReference>
<dbReference type="InterPro" id="IPR052162">
    <property type="entry name" value="Sensor_kinase/Photoreceptor"/>
</dbReference>
<dbReference type="CDD" id="cd00130">
    <property type="entry name" value="PAS"/>
    <property type="match status" value="3"/>
</dbReference>
<dbReference type="Proteomes" id="UP000557392">
    <property type="component" value="Unassembled WGS sequence"/>
</dbReference>
<dbReference type="Gene3D" id="3.30.450.20">
    <property type="entry name" value="PAS domain"/>
    <property type="match status" value="3"/>
</dbReference>
<accession>A0A7W6NW96</accession>
<dbReference type="InterPro" id="IPR036890">
    <property type="entry name" value="HATPase_C_sf"/>
</dbReference>
<evidence type="ECO:0000256" key="5">
    <source>
        <dbReference type="ARBA" id="ARBA00022777"/>
    </source>
</evidence>
<dbReference type="SUPFAM" id="SSF47384">
    <property type="entry name" value="Homodimeric domain of signal transducing histidine kinase"/>
    <property type="match status" value="1"/>
</dbReference>
<name>A0A7W6NW96_9SPHN</name>
<dbReference type="RefSeq" id="WP_183998076.1">
    <property type="nucleotide sequence ID" value="NZ_JACIEH010000002.1"/>
</dbReference>
<dbReference type="NCBIfam" id="TIGR00229">
    <property type="entry name" value="sensory_box"/>
    <property type="match status" value="3"/>
</dbReference>
<dbReference type="InterPro" id="IPR001610">
    <property type="entry name" value="PAC"/>
</dbReference>
<dbReference type="SMART" id="SM00091">
    <property type="entry name" value="PAS"/>
    <property type="match status" value="3"/>
</dbReference>
<evidence type="ECO:0000313" key="11">
    <source>
        <dbReference type="Proteomes" id="UP000557392"/>
    </source>
</evidence>
<dbReference type="PROSITE" id="PS50112">
    <property type="entry name" value="PAS"/>
    <property type="match status" value="3"/>
</dbReference>
<feature type="transmembrane region" description="Helical" evidence="6">
    <location>
        <begin position="117"/>
        <end position="136"/>
    </location>
</feature>
<feature type="domain" description="PAS" evidence="8">
    <location>
        <begin position="526"/>
        <end position="601"/>
    </location>
</feature>
<comment type="catalytic activity">
    <reaction evidence="1">
        <text>ATP + protein L-histidine = ADP + protein N-phospho-L-histidine.</text>
        <dbReference type="EC" id="2.7.13.3"/>
    </reaction>
</comment>
<dbReference type="GO" id="GO:0006355">
    <property type="term" value="P:regulation of DNA-templated transcription"/>
    <property type="evidence" value="ECO:0007669"/>
    <property type="project" value="InterPro"/>
</dbReference>
<evidence type="ECO:0000256" key="2">
    <source>
        <dbReference type="ARBA" id="ARBA00012438"/>
    </source>
</evidence>
<dbReference type="SUPFAM" id="SSF55785">
    <property type="entry name" value="PYP-like sensor domain (PAS domain)"/>
    <property type="match status" value="3"/>
</dbReference>